<dbReference type="RefSeq" id="WP_378258999.1">
    <property type="nucleotide sequence ID" value="NZ_JBHSIT010000007.1"/>
</dbReference>
<comment type="caution">
    <text evidence="1">The sequence shown here is derived from an EMBL/GenBank/DDBJ whole genome shotgun (WGS) entry which is preliminary data.</text>
</comment>
<reference evidence="2" key="1">
    <citation type="journal article" date="2019" name="Int. J. Syst. Evol. Microbiol.">
        <title>The Global Catalogue of Microorganisms (GCM) 10K type strain sequencing project: providing services to taxonomists for standard genome sequencing and annotation.</title>
        <authorList>
            <consortium name="The Broad Institute Genomics Platform"/>
            <consortium name="The Broad Institute Genome Sequencing Center for Infectious Disease"/>
            <person name="Wu L."/>
            <person name="Ma J."/>
        </authorList>
    </citation>
    <scope>NUCLEOTIDE SEQUENCE [LARGE SCALE GENOMIC DNA]</scope>
    <source>
        <strain evidence="2">KLKA75</strain>
    </source>
</reference>
<organism evidence="1 2">
    <name type="scientific">Actinomadura gamaensis</name>
    <dbReference type="NCBI Taxonomy" id="1763541"/>
    <lineage>
        <taxon>Bacteria</taxon>
        <taxon>Bacillati</taxon>
        <taxon>Actinomycetota</taxon>
        <taxon>Actinomycetes</taxon>
        <taxon>Streptosporangiales</taxon>
        <taxon>Thermomonosporaceae</taxon>
        <taxon>Actinomadura</taxon>
    </lineage>
</organism>
<dbReference type="InterPro" id="IPR045929">
    <property type="entry name" value="DUF6348"/>
</dbReference>
<name>A0ABV9U4X2_9ACTN</name>
<evidence type="ECO:0000313" key="1">
    <source>
        <dbReference type="EMBL" id="MFC4910568.1"/>
    </source>
</evidence>
<protein>
    <submittedName>
        <fullName evidence="1">DUF6348 family protein</fullName>
    </submittedName>
</protein>
<dbReference type="EMBL" id="JBHSIT010000007">
    <property type="protein sequence ID" value="MFC4910568.1"/>
    <property type="molecule type" value="Genomic_DNA"/>
</dbReference>
<dbReference type="Pfam" id="PF19875">
    <property type="entry name" value="DUF6348"/>
    <property type="match status" value="1"/>
</dbReference>
<accession>A0ABV9U4X2</accession>
<sequence length="231" mass="24516">MNEISATAVADHLARMLTEGHRIPARPDGDAVELAEHGLRIVVGTPDPQPNGLVVRIPIGVVLPESGGIPAWDQAVGIGGGDRHPVADAVDGWMHNTFPVFAAAYVPGTDLMDRVTPFLMTNGKQSVHVHAGPLAMRDFGGMGEAVRNAAVDQPPTMRVIHALLDGYAYPDRPIWAYTYCANMKDGPLTEVTVLNSDAGDSMGHVADHLPWDGGHGSIKSWALVTPADRDA</sequence>
<proteinExistence type="predicted"/>
<dbReference type="Proteomes" id="UP001595872">
    <property type="component" value="Unassembled WGS sequence"/>
</dbReference>
<keyword evidence="2" id="KW-1185">Reference proteome</keyword>
<gene>
    <name evidence="1" type="ORF">ACFPCY_24855</name>
</gene>
<evidence type="ECO:0000313" key="2">
    <source>
        <dbReference type="Proteomes" id="UP001595872"/>
    </source>
</evidence>